<sequence length="365" mass="40538">PFFSVLNATFASLNQSNPNLTSSCWLCYDIEPPFYEGVALNVPFSYSAEPNPHQCRWDTPRTGITLNQITGQGKCFGNATLAKQKGNVCTEIIKLDKSTNKKWVIPSASGMWVCHQSGVSPCVFLNKFNDSADFCVQVLIVPRVLYHQEEEEVYCLLEDPSPVSYTHLDVYKRQAPGAPHALAAPLLLPLLPSAKAGAPTWGHFKQSARSCYTLCKFVGVIGEAEKIARSLSAYHSRTSQLAENFLVSSTAHEIVGNCFCTQYSPCAALKEECCFYADHTGVIRDSMAELRNRLAQRQKDREAQQGWFESWFNQSPWLTTLISTLVGPLAMLLLAVTFGPCLLNKIVSFVKARLDQTNILFIGQH</sequence>
<keyword evidence="1" id="KW-1133">Transmembrane helix</keyword>
<evidence type="ECO:0000313" key="2">
    <source>
        <dbReference type="EMBL" id="NWY45013.1"/>
    </source>
</evidence>
<dbReference type="Pfam" id="PF00429">
    <property type="entry name" value="TLV_coat"/>
    <property type="match status" value="2"/>
</dbReference>
<evidence type="ECO:0000313" key="3">
    <source>
        <dbReference type="Proteomes" id="UP000573818"/>
    </source>
</evidence>
<feature type="transmembrane region" description="Helical" evidence="1">
    <location>
        <begin position="317"/>
        <end position="343"/>
    </location>
</feature>
<dbReference type="EMBL" id="VZSL01000084">
    <property type="protein sequence ID" value="NWY45013.1"/>
    <property type="molecule type" value="Genomic_DNA"/>
</dbReference>
<dbReference type="Gene3D" id="1.10.287.210">
    <property type="match status" value="1"/>
</dbReference>
<evidence type="ECO:0000256" key="1">
    <source>
        <dbReference type="SAM" id="Phobius"/>
    </source>
</evidence>
<dbReference type="Proteomes" id="UP000573818">
    <property type="component" value="Unassembled WGS sequence"/>
</dbReference>
<gene>
    <name evidence="2" type="primary">Fv4_1</name>
    <name evidence="2" type="ORF">SYLATR_R11973</name>
</gene>
<organism evidence="2 3">
    <name type="scientific">Sylvia atricapilla</name>
    <name type="common">blackcap</name>
    <dbReference type="NCBI Taxonomy" id="48155"/>
    <lineage>
        <taxon>Eukaryota</taxon>
        <taxon>Metazoa</taxon>
        <taxon>Chordata</taxon>
        <taxon>Craniata</taxon>
        <taxon>Vertebrata</taxon>
        <taxon>Euteleostomi</taxon>
        <taxon>Archelosauria</taxon>
        <taxon>Archosauria</taxon>
        <taxon>Dinosauria</taxon>
        <taxon>Saurischia</taxon>
        <taxon>Theropoda</taxon>
        <taxon>Coelurosauria</taxon>
        <taxon>Aves</taxon>
        <taxon>Neognathae</taxon>
        <taxon>Neoaves</taxon>
        <taxon>Telluraves</taxon>
        <taxon>Australaves</taxon>
        <taxon>Passeriformes</taxon>
        <taxon>Sylvioidea</taxon>
        <taxon>Sylviidae</taxon>
        <taxon>Sylviinae</taxon>
        <taxon>Sylvia</taxon>
    </lineage>
</organism>
<feature type="non-terminal residue" evidence="2">
    <location>
        <position position="1"/>
    </location>
</feature>
<comment type="caution">
    <text evidence="2">The sequence shown here is derived from an EMBL/GenBank/DDBJ whole genome shotgun (WGS) entry which is preliminary data.</text>
</comment>
<dbReference type="PANTHER" id="PTHR10424:SF82">
    <property type="entry name" value="ENVELOPE GLYCOPROTEIN-RELATED"/>
    <property type="match status" value="1"/>
</dbReference>
<dbReference type="AlphaFoldDB" id="A0A7K7EKT3"/>
<feature type="non-terminal residue" evidence="2">
    <location>
        <position position="365"/>
    </location>
</feature>
<keyword evidence="1" id="KW-0812">Transmembrane</keyword>
<keyword evidence="3" id="KW-1185">Reference proteome</keyword>
<name>A0A7K7EKT3_9SYLV</name>
<protein>
    <submittedName>
        <fullName evidence="2">ENV2 protein</fullName>
    </submittedName>
</protein>
<proteinExistence type="predicted"/>
<dbReference type="PANTHER" id="PTHR10424">
    <property type="entry name" value="VIRAL ENVELOPE PROTEIN"/>
    <property type="match status" value="1"/>
</dbReference>
<dbReference type="InterPro" id="IPR018154">
    <property type="entry name" value="TLV/ENV_coat_polyprotein"/>
</dbReference>
<keyword evidence="1" id="KW-0472">Membrane</keyword>
<dbReference type="SUPFAM" id="SSF58069">
    <property type="entry name" value="Virus ectodomain"/>
    <property type="match status" value="1"/>
</dbReference>
<reference evidence="2 3" key="1">
    <citation type="submission" date="2019-09" db="EMBL/GenBank/DDBJ databases">
        <title>Bird 10,000 Genomes (B10K) Project - Family phase.</title>
        <authorList>
            <person name="Zhang G."/>
        </authorList>
    </citation>
    <scope>NUCLEOTIDE SEQUENCE [LARGE SCALE GENOMIC DNA]</scope>
    <source>
        <strain evidence="2">OUT-0013</strain>
        <tissue evidence="2">Blood</tissue>
    </source>
</reference>
<accession>A0A7K7EKT3</accession>